<feature type="compositionally biased region" description="Basic residues" evidence="1">
    <location>
        <begin position="92"/>
        <end position="109"/>
    </location>
</feature>
<keyword evidence="3" id="KW-1185">Reference proteome</keyword>
<dbReference type="Proteomes" id="UP000308197">
    <property type="component" value="Unassembled WGS sequence"/>
</dbReference>
<evidence type="ECO:0000313" key="3">
    <source>
        <dbReference type="Proteomes" id="UP000308197"/>
    </source>
</evidence>
<accession>A0A5C3NXM4</accession>
<evidence type="ECO:0000313" key="2">
    <source>
        <dbReference type="EMBL" id="TFK81842.1"/>
    </source>
</evidence>
<dbReference type="EMBL" id="ML211552">
    <property type="protein sequence ID" value="TFK81842.1"/>
    <property type="molecule type" value="Genomic_DNA"/>
</dbReference>
<evidence type="ECO:0000256" key="1">
    <source>
        <dbReference type="SAM" id="MobiDB-lite"/>
    </source>
</evidence>
<feature type="region of interest" description="Disordered" evidence="1">
    <location>
        <begin position="1"/>
        <end position="118"/>
    </location>
</feature>
<sequence length="382" mass="42318">MSAEAGLKLRRTIPDLDELDAEESPHSSVRVTSTAENASASTARSPVANISATSSTSATSATPPIATTFATTPGTWKSPKDMLTPADVPAGRPRRKETNKAFSKAKKRNDRGDCTENGRYSLYVGRTPKEHAREKTKEAGKIETAFSFEGRLLITRLGTRFKEPEYTSSADEGRGHPVWFGRVDDQGRAIVYLAPKSANMDPVLDQVEAQFESMVHGRGRLTGPALEEGRDVFVQYEKLSNLNVQRIGKLKDTPWNHAIIEEVLLHDDNDIVNLAGFVDSAFQNAAAELHAEYKRTVFADATLNLGLRAYTVPHADHLNISPGSTAIHSPDTRQARWRAGLNAALCLRREYLRRGHQFPRPPQQRWEAGLARFFKWSSWGTP</sequence>
<reference evidence="2 3" key="1">
    <citation type="journal article" date="2019" name="Nat. Ecol. Evol.">
        <title>Megaphylogeny resolves global patterns of mushroom evolution.</title>
        <authorList>
            <person name="Varga T."/>
            <person name="Krizsan K."/>
            <person name="Foldi C."/>
            <person name="Dima B."/>
            <person name="Sanchez-Garcia M."/>
            <person name="Sanchez-Ramirez S."/>
            <person name="Szollosi G.J."/>
            <person name="Szarkandi J.G."/>
            <person name="Papp V."/>
            <person name="Albert L."/>
            <person name="Andreopoulos W."/>
            <person name="Angelini C."/>
            <person name="Antonin V."/>
            <person name="Barry K.W."/>
            <person name="Bougher N.L."/>
            <person name="Buchanan P."/>
            <person name="Buyck B."/>
            <person name="Bense V."/>
            <person name="Catcheside P."/>
            <person name="Chovatia M."/>
            <person name="Cooper J."/>
            <person name="Damon W."/>
            <person name="Desjardin D."/>
            <person name="Finy P."/>
            <person name="Geml J."/>
            <person name="Haridas S."/>
            <person name="Hughes K."/>
            <person name="Justo A."/>
            <person name="Karasinski D."/>
            <person name="Kautmanova I."/>
            <person name="Kiss B."/>
            <person name="Kocsube S."/>
            <person name="Kotiranta H."/>
            <person name="LaButti K.M."/>
            <person name="Lechner B.E."/>
            <person name="Liimatainen K."/>
            <person name="Lipzen A."/>
            <person name="Lukacs Z."/>
            <person name="Mihaltcheva S."/>
            <person name="Morgado L.N."/>
            <person name="Niskanen T."/>
            <person name="Noordeloos M.E."/>
            <person name="Ohm R.A."/>
            <person name="Ortiz-Santana B."/>
            <person name="Ovrebo C."/>
            <person name="Racz N."/>
            <person name="Riley R."/>
            <person name="Savchenko A."/>
            <person name="Shiryaev A."/>
            <person name="Soop K."/>
            <person name="Spirin V."/>
            <person name="Szebenyi C."/>
            <person name="Tomsovsky M."/>
            <person name="Tulloss R.E."/>
            <person name="Uehling J."/>
            <person name="Grigoriev I.V."/>
            <person name="Vagvolgyi C."/>
            <person name="Papp T."/>
            <person name="Martin F.M."/>
            <person name="Miettinen O."/>
            <person name="Hibbett D.S."/>
            <person name="Nagy L.G."/>
        </authorList>
    </citation>
    <scope>NUCLEOTIDE SEQUENCE [LARGE SCALE GENOMIC DNA]</scope>
    <source>
        <strain evidence="2 3">HHB13444</strain>
    </source>
</reference>
<organism evidence="2 3">
    <name type="scientific">Polyporus arcularius HHB13444</name>
    <dbReference type="NCBI Taxonomy" id="1314778"/>
    <lineage>
        <taxon>Eukaryota</taxon>
        <taxon>Fungi</taxon>
        <taxon>Dikarya</taxon>
        <taxon>Basidiomycota</taxon>
        <taxon>Agaricomycotina</taxon>
        <taxon>Agaricomycetes</taxon>
        <taxon>Polyporales</taxon>
        <taxon>Polyporaceae</taxon>
        <taxon>Polyporus</taxon>
    </lineage>
</organism>
<dbReference type="InParanoid" id="A0A5C3NXM4"/>
<proteinExistence type="predicted"/>
<name>A0A5C3NXM4_9APHY</name>
<dbReference type="AlphaFoldDB" id="A0A5C3NXM4"/>
<protein>
    <submittedName>
        <fullName evidence="2">Uncharacterized protein</fullName>
    </submittedName>
</protein>
<gene>
    <name evidence="2" type="ORF">K466DRAFT_568781</name>
</gene>
<feature type="compositionally biased region" description="Low complexity" evidence="1">
    <location>
        <begin position="32"/>
        <end position="75"/>
    </location>
</feature>